<dbReference type="AlphaFoldDB" id="A0A8E4MS57"/>
<organism evidence="2">
    <name type="scientific">Streptomyces atratus</name>
    <dbReference type="NCBI Taxonomy" id="1893"/>
    <lineage>
        <taxon>Bacteria</taxon>
        <taxon>Bacillati</taxon>
        <taxon>Actinomycetota</taxon>
        <taxon>Actinomycetes</taxon>
        <taxon>Kitasatosporales</taxon>
        <taxon>Streptomycetaceae</taxon>
        <taxon>Streptomyces</taxon>
    </lineage>
</organism>
<feature type="transmembrane region" description="Helical" evidence="1">
    <location>
        <begin position="51"/>
        <end position="70"/>
    </location>
</feature>
<accession>A0A8E4MS57</accession>
<protein>
    <submittedName>
        <fullName evidence="2">LysR family transcriptional regulator</fullName>
    </submittedName>
</protein>
<reference evidence="2" key="1">
    <citation type="submission" date="2019-06" db="EMBL/GenBank/DDBJ databases">
        <authorList>
            <person name="Lee M.-J."/>
            <person name="Suh J.-W."/>
        </authorList>
    </citation>
    <scope>NUCLEOTIDE SEQUENCE</scope>
    <source>
        <strain evidence="2">3502J</strain>
    </source>
</reference>
<evidence type="ECO:0000256" key="1">
    <source>
        <dbReference type="SAM" id="Phobius"/>
    </source>
</evidence>
<keyword evidence="1" id="KW-0812">Transmembrane</keyword>
<name>A0A8E4MS57_STRAR</name>
<keyword evidence="1" id="KW-1133">Transmembrane helix</keyword>
<proteinExistence type="predicted"/>
<keyword evidence="1" id="KW-0472">Membrane</keyword>
<sequence>MLTNALYRIFILTDIDRKRSNFRSVTVLRDRRASKESAGRGYSAMGGDFRMRRLCGLRFFTATTIAVVLFPHRIRPRRYYAEKAWVKSHRCARAAPDSVHAGSAR</sequence>
<dbReference type="EMBL" id="MN088369">
    <property type="protein sequence ID" value="QLF98913.1"/>
    <property type="molecule type" value="Genomic_DNA"/>
</dbReference>
<evidence type="ECO:0000313" key="2">
    <source>
        <dbReference type="EMBL" id="QLF98913.1"/>
    </source>
</evidence>